<evidence type="ECO:0000256" key="6">
    <source>
        <dbReference type="ARBA" id="ARBA00023004"/>
    </source>
</evidence>
<keyword evidence="5 11" id="KW-0812">Transmembrane</keyword>
<evidence type="ECO:0000313" key="17">
    <source>
        <dbReference type="Proteomes" id="UP000074119"/>
    </source>
</evidence>
<keyword evidence="10 11" id="KW-0998">Cell outer membrane</keyword>
<comment type="similarity">
    <text evidence="11 12">Belongs to the TonB-dependent receptor family.</text>
</comment>
<keyword evidence="7" id="KW-0406">Ion transport</keyword>
<dbReference type="KEGG" id="zal:AZF00_18420"/>
<feature type="signal peptide" evidence="13">
    <location>
        <begin position="1"/>
        <end position="33"/>
    </location>
</feature>
<name>A0A127MAB8_9GAMM</name>
<sequence>MVRSNPARPFYTRLLISTGISSIALLAASQTVAAPALEEVLVTAQKRSESAQDIPIAVTGVTADMLDKLGFENANDVSAQVPNMQVSGPYGDVQPIFSIRGVSMSDYSSNQASPIGVYVDEAYLAPVYSHGASFFDIERLEVLRGPQGTLYGKNTTGGAINIITRTPDFGGEANSFIKAGAGSYGATSIEGGTERELIPDVLAARIAGSMKRDDGYVNVVGQDTNAAQTDFKGLRLGINWLISDKIDAVLKITQSKNDALSTPPRNEARTDLRGSGLEGDSNGFIDYIGYSRGSRNLDFHETESNAIGALVTTSDLAVLTMNYSNDSYTITSVSSYLDADYYQMADTDGSPNGLLEIKWSSDSLSFSQDLRFTSNFDGMFNIIAGVYYGSEDLYMQNIYDIFDQAPDLRVGYAKPDTIPIFPYLIDFGMIDQRLATEKTSAAAYTQMRFDFSANFGMDIGLRYTRDESKLSYLNISRLANDGTPRGSYTPGNTTGVDNAWITLPITVSDIQNLLANPGDLATYQNTGYTHGAYTLDSAPELNAPEKEFTGKIGLDYRFNDDFMVYGSASRGYRAGSYNGGVYYQPRPLETAYASPEYIDAYEVGFKADMAEGSMRLNAAAFLYDYTNQQFINVVGISNFLENAGGSQIMGLEAELWARITERLTVQSAIGLLDTEYTELTLANTETIADQEDRVDLSGNELISAPKLNFSVSIDYDLLITEYGYLSVNGNANFQDDQWYSAYNDQYGYDNIRQDAYWLYNGRLSWYANDGSYSVSVWGKNLLEEEYDSYAINLQAGFGFDQYLAGQPRTYGMEVQVKF</sequence>
<dbReference type="AlphaFoldDB" id="A0A127MAB8"/>
<dbReference type="PANTHER" id="PTHR32552">
    <property type="entry name" value="FERRICHROME IRON RECEPTOR-RELATED"/>
    <property type="match status" value="1"/>
</dbReference>
<reference evidence="16 17" key="1">
    <citation type="submission" date="2015-12" db="EMBL/GenBank/DDBJ databases">
        <authorList>
            <person name="Shamseldin A."/>
            <person name="Moawad H."/>
            <person name="Abd El-Rahim W.M."/>
            <person name="Sadowsky M.J."/>
        </authorList>
    </citation>
    <scope>NUCLEOTIDE SEQUENCE [LARGE SCALE GENOMIC DNA]</scope>
    <source>
        <strain evidence="16 17">SM2</strain>
    </source>
</reference>
<keyword evidence="13" id="KW-0732">Signal</keyword>
<dbReference type="EMBL" id="CP014544">
    <property type="protein sequence ID" value="AMO70156.1"/>
    <property type="molecule type" value="Genomic_DNA"/>
</dbReference>
<dbReference type="GO" id="GO:0006826">
    <property type="term" value="P:iron ion transport"/>
    <property type="evidence" value="ECO:0007669"/>
    <property type="project" value="UniProtKB-KW"/>
</dbReference>
<keyword evidence="3 11" id="KW-1134">Transmembrane beta strand</keyword>
<evidence type="ECO:0000259" key="15">
    <source>
        <dbReference type="Pfam" id="PF07715"/>
    </source>
</evidence>
<dbReference type="GO" id="GO:0009279">
    <property type="term" value="C:cell outer membrane"/>
    <property type="evidence" value="ECO:0007669"/>
    <property type="project" value="UniProtKB-SubCell"/>
</dbReference>
<evidence type="ECO:0000256" key="8">
    <source>
        <dbReference type="ARBA" id="ARBA00023077"/>
    </source>
</evidence>
<dbReference type="STRING" id="1470434.AZF00_18420"/>
<dbReference type="PANTHER" id="PTHR32552:SF81">
    <property type="entry name" value="TONB-DEPENDENT OUTER MEMBRANE RECEPTOR"/>
    <property type="match status" value="1"/>
</dbReference>
<comment type="subcellular location">
    <subcellularLocation>
        <location evidence="1 11">Cell outer membrane</location>
        <topology evidence="1 11">Multi-pass membrane protein</topology>
    </subcellularLocation>
</comment>
<evidence type="ECO:0000256" key="7">
    <source>
        <dbReference type="ARBA" id="ARBA00023065"/>
    </source>
</evidence>
<dbReference type="RefSeq" id="WP_062384667.1">
    <property type="nucleotide sequence ID" value="NZ_CP014544.1"/>
</dbReference>
<evidence type="ECO:0008006" key="18">
    <source>
        <dbReference type="Google" id="ProtNLM"/>
    </source>
</evidence>
<keyword evidence="4" id="KW-0410">Iron transport</keyword>
<evidence type="ECO:0000256" key="3">
    <source>
        <dbReference type="ARBA" id="ARBA00022452"/>
    </source>
</evidence>
<dbReference type="SUPFAM" id="SSF56935">
    <property type="entry name" value="Porins"/>
    <property type="match status" value="1"/>
</dbReference>
<evidence type="ECO:0000256" key="10">
    <source>
        <dbReference type="ARBA" id="ARBA00023237"/>
    </source>
</evidence>
<dbReference type="InterPro" id="IPR036942">
    <property type="entry name" value="Beta-barrel_TonB_sf"/>
</dbReference>
<proteinExistence type="inferred from homology"/>
<dbReference type="InterPro" id="IPR039426">
    <property type="entry name" value="TonB-dep_rcpt-like"/>
</dbReference>
<evidence type="ECO:0000256" key="12">
    <source>
        <dbReference type="RuleBase" id="RU003357"/>
    </source>
</evidence>
<evidence type="ECO:0000256" key="11">
    <source>
        <dbReference type="PROSITE-ProRule" id="PRU01360"/>
    </source>
</evidence>
<keyword evidence="6" id="KW-0408">Iron</keyword>
<evidence type="ECO:0000256" key="9">
    <source>
        <dbReference type="ARBA" id="ARBA00023136"/>
    </source>
</evidence>
<dbReference type="InterPro" id="IPR012910">
    <property type="entry name" value="Plug_dom"/>
</dbReference>
<keyword evidence="2 11" id="KW-0813">Transport</keyword>
<feature type="chain" id="PRO_5007275237" description="Pesticin receptor" evidence="13">
    <location>
        <begin position="34"/>
        <end position="818"/>
    </location>
</feature>
<keyword evidence="9 11" id="KW-0472">Membrane</keyword>
<dbReference type="InterPro" id="IPR000531">
    <property type="entry name" value="Beta-barrel_TonB"/>
</dbReference>
<gene>
    <name evidence="16" type="ORF">AZF00_18420</name>
</gene>
<dbReference type="Proteomes" id="UP000074119">
    <property type="component" value="Chromosome"/>
</dbReference>
<accession>A0A127MAB8</accession>
<organism evidence="16 17">
    <name type="scientific">Zhongshania aliphaticivorans</name>
    <dbReference type="NCBI Taxonomy" id="1470434"/>
    <lineage>
        <taxon>Bacteria</taxon>
        <taxon>Pseudomonadati</taxon>
        <taxon>Pseudomonadota</taxon>
        <taxon>Gammaproteobacteria</taxon>
        <taxon>Cellvibrionales</taxon>
        <taxon>Spongiibacteraceae</taxon>
        <taxon>Zhongshania</taxon>
    </lineage>
</organism>
<evidence type="ECO:0000256" key="13">
    <source>
        <dbReference type="SAM" id="SignalP"/>
    </source>
</evidence>
<evidence type="ECO:0000256" key="2">
    <source>
        <dbReference type="ARBA" id="ARBA00022448"/>
    </source>
</evidence>
<evidence type="ECO:0000313" key="16">
    <source>
        <dbReference type="EMBL" id="AMO70156.1"/>
    </source>
</evidence>
<evidence type="ECO:0000256" key="4">
    <source>
        <dbReference type="ARBA" id="ARBA00022496"/>
    </source>
</evidence>
<keyword evidence="8 12" id="KW-0798">TonB box</keyword>
<dbReference type="Pfam" id="PF00593">
    <property type="entry name" value="TonB_dep_Rec_b-barrel"/>
    <property type="match status" value="1"/>
</dbReference>
<dbReference type="PROSITE" id="PS52016">
    <property type="entry name" value="TONB_DEPENDENT_REC_3"/>
    <property type="match status" value="1"/>
</dbReference>
<protein>
    <recommendedName>
        <fullName evidence="18">Pesticin receptor</fullName>
    </recommendedName>
</protein>
<feature type="domain" description="TonB-dependent receptor plug" evidence="15">
    <location>
        <begin position="51"/>
        <end position="159"/>
    </location>
</feature>
<evidence type="ECO:0000256" key="1">
    <source>
        <dbReference type="ARBA" id="ARBA00004571"/>
    </source>
</evidence>
<feature type="domain" description="TonB-dependent receptor-like beta-barrel" evidence="14">
    <location>
        <begin position="276"/>
        <end position="781"/>
    </location>
</feature>
<evidence type="ECO:0000259" key="14">
    <source>
        <dbReference type="Pfam" id="PF00593"/>
    </source>
</evidence>
<dbReference type="Pfam" id="PF07715">
    <property type="entry name" value="Plug"/>
    <property type="match status" value="1"/>
</dbReference>
<dbReference type="Gene3D" id="2.40.170.20">
    <property type="entry name" value="TonB-dependent receptor, beta-barrel domain"/>
    <property type="match status" value="1"/>
</dbReference>
<evidence type="ECO:0000256" key="5">
    <source>
        <dbReference type="ARBA" id="ARBA00022692"/>
    </source>
</evidence>